<dbReference type="EMBL" id="HBKO01029780">
    <property type="protein sequence ID" value="CAE2244008.1"/>
    <property type="molecule type" value="Transcribed_RNA"/>
</dbReference>
<dbReference type="SMART" id="SM00228">
    <property type="entry name" value="PDZ"/>
    <property type="match status" value="1"/>
</dbReference>
<dbReference type="CDD" id="cd00136">
    <property type="entry name" value="PDZ_canonical"/>
    <property type="match status" value="1"/>
</dbReference>
<proteinExistence type="predicted"/>
<dbReference type="Gene3D" id="2.30.42.10">
    <property type="match status" value="1"/>
</dbReference>
<dbReference type="PROSITE" id="PS50106">
    <property type="entry name" value="PDZ"/>
    <property type="match status" value="1"/>
</dbReference>
<dbReference type="Pfam" id="PF00595">
    <property type="entry name" value="PDZ"/>
    <property type="match status" value="1"/>
</dbReference>
<evidence type="ECO:0000259" key="1">
    <source>
        <dbReference type="PROSITE" id="PS50106"/>
    </source>
</evidence>
<feature type="domain" description="PDZ" evidence="1">
    <location>
        <begin position="59"/>
        <end position="151"/>
    </location>
</feature>
<dbReference type="SUPFAM" id="SSF50156">
    <property type="entry name" value="PDZ domain-like"/>
    <property type="match status" value="1"/>
</dbReference>
<reference evidence="2" key="1">
    <citation type="submission" date="2021-01" db="EMBL/GenBank/DDBJ databases">
        <authorList>
            <person name="Corre E."/>
            <person name="Pelletier E."/>
            <person name="Niang G."/>
            <person name="Scheremetjew M."/>
            <person name="Finn R."/>
            <person name="Kale V."/>
            <person name="Holt S."/>
            <person name="Cochrane G."/>
            <person name="Meng A."/>
            <person name="Brown T."/>
            <person name="Cohen L."/>
        </authorList>
    </citation>
    <scope>NUCLEOTIDE SEQUENCE</scope>
    <source>
        <strain evidence="2">UIO037</strain>
    </source>
</reference>
<gene>
    <name evidence="2" type="ORF">CPOL0286_LOCUS13541</name>
</gene>
<accession>A0A7S4IYW1</accession>
<evidence type="ECO:0000313" key="2">
    <source>
        <dbReference type="EMBL" id="CAE2244008.1"/>
    </source>
</evidence>
<protein>
    <recommendedName>
        <fullName evidence="1">PDZ domain-containing protein</fullName>
    </recommendedName>
</protein>
<organism evidence="2">
    <name type="scientific">Prymnesium polylepis</name>
    <dbReference type="NCBI Taxonomy" id="72548"/>
    <lineage>
        <taxon>Eukaryota</taxon>
        <taxon>Haptista</taxon>
        <taxon>Haptophyta</taxon>
        <taxon>Prymnesiophyceae</taxon>
        <taxon>Prymnesiales</taxon>
        <taxon>Prymnesiaceae</taxon>
        <taxon>Prymnesium</taxon>
    </lineage>
</organism>
<name>A0A7S4IYW1_9EUKA</name>
<sequence length="250" mass="25663">MSDGGFGRTVSSFASNVAGEGVSSLKKLGANTKDAVSKVRNPLSGAFRQKTSAEGELHEVAVAKDEKTGSLGLVLGPDVYAKEVLGETQPALIILQLKAGGAAAKSGKLKPGDRLVSVNGVGAPLTLDSSKVSGAIAAGGTITQLVIFRPASLTPGWEVEKHDDGGPIYFVEGANNLIMTRHYPAGLPHSEDGAPVVPAANKIGASLKGAGKKVAMAMRIVNELTPEESLSWKGRAENSVECHALVSTTI</sequence>
<dbReference type="AlphaFoldDB" id="A0A7S4IYW1"/>
<dbReference type="InterPro" id="IPR001478">
    <property type="entry name" value="PDZ"/>
</dbReference>
<dbReference type="InterPro" id="IPR036034">
    <property type="entry name" value="PDZ_sf"/>
</dbReference>